<feature type="region of interest" description="Disordered" evidence="1">
    <location>
        <begin position="1"/>
        <end position="46"/>
    </location>
</feature>
<evidence type="ECO:0000313" key="2">
    <source>
        <dbReference type="EMBL" id="KAJ4181636.1"/>
    </source>
</evidence>
<accession>A0A9W8R0J4</accession>
<protein>
    <submittedName>
        <fullName evidence="2">Uncharacterized protein</fullName>
    </submittedName>
</protein>
<comment type="caution">
    <text evidence="2">The sequence shown here is derived from an EMBL/GenBank/DDBJ whole genome shotgun (WGS) entry which is preliminary data.</text>
</comment>
<gene>
    <name evidence="2" type="ORF">NW755_010905</name>
</gene>
<sequence length="75" mass="7797">MSSIESSAVSSTESITVSTTAPTAETTTAESTTVEPFHEGPNSGRVTLTYGDTNYIRQALDADLVKPGVNYNVGA</sequence>
<dbReference type="AlphaFoldDB" id="A0A9W8R0J4"/>
<organism evidence="2 3">
    <name type="scientific">Fusarium falciforme</name>
    <dbReference type="NCBI Taxonomy" id="195108"/>
    <lineage>
        <taxon>Eukaryota</taxon>
        <taxon>Fungi</taxon>
        <taxon>Dikarya</taxon>
        <taxon>Ascomycota</taxon>
        <taxon>Pezizomycotina</taxon>
        <taxon>Sordariomycetes</taxon>
        <taxon>Hypocreomycetidae</taxon>
        <taxon>Hypocreales</taxon>
        <taxon>Nectriaceae</taxon>
        <taxon>Fusarium</taxon>
        <taxon>Fusarium solani species complex</taxon>
    </lineage>
</organism>
<dbReference type="EMBL" id="JAOQAV010000039">
    <property type="protein sequence ID" value="KAJ4181636.1"/>
    <property type="molecule type" value="Genomic_DNA"/>
</dbReference>
<proteinExistence type="predicted"/>
<dbReference type="Proteomes" id="UP001152087">
    <property type="component" value="Unassembled WGS sequence"/>
</dbReference>
<evidence type="ECO:0000256" key="1">
    <source>
        <dbReference type="SAM" id="MobiDB-lite"/>
    </source>
</evidence>
<evidence type="ECO:0000313" key="3">
    <source>
        <dbReference type="Proteomes" id="UP001152087"/>
    </source>
</evidence>
<feature type="compositionally biased region" description="Low complexity" evidence="1">
    <location>
        <begin position="1"/>
        <end position="35"/>
    </location>
</feature>
<name>A0A9W8R0J4_9HYPO</name>
<keyword evidence="3" id="KW-1185">Reference proteome</keyword>
<reference evidence="2" key="1">
    <citation type="submission" date="2022-09" db="EMBL/GenBank/DDBJ databases">
        <title>Fusarium specimens isolated from Avocado Roots.</title>
        <authorList>
            <person name="Stajich J."/>
            <person name="Roper C."/>
            <person name="Heimlech-Rivalta G."/>
        </authorList>
    </citation>
    <scope>NUCLEOTIDE SEQUENCE</scope>
    <source>
        <strain evidence="2">A02</strain>
    </source>
</reference>